<protein>
    <submittedName>
        <fullName evidence="3">DUF4189 domain-containing protein</fullName>
    </submittedName>
</protein>
<evidence type="ECO:0000256" key="1">
    <source>
        <dbReference type="SAM" id="SignalP"/>
    </source>
</evidence>
<accession>A0ABX6P9Q1</accession>
<evidence type="ECO:0000259" key="2">
    <source>
        <dbReference type="Pfam" id="PF13827"/>
    </source>
</evidence>
<dbReference type="Pfam" id="PF13827">
    <property type="entry name" value="DUF4189"/>
    <property type="match status" value="1"/>
</dbReference>
<dbReference type="Proteomes" id="UP000500826">
    <property type="component" value="Chromosome"/>
</dbReference>
<organism evidence="3 4">
    <name type="scientific">Ramlibacter terrae</name>
    <dbReference type="NCBI Taxonomy" id="2732511"/>
    <lineage>
        <taxon>Bacteria</taxon>
        <taxon>Pseudomonadati</taxon>
        <taxon>Pseudomonadota</taxon>
        <taxon>Betaproteobacteria</taxon>
        <taxon>Burkholderiales</taxon>
        <taxon>Comamonadaceae</taxon>
        <taxon>Ramlibacter</taxon>
    </lineage>
</organism>
<name>A0ABX6P9Q1_9BURK</name>
<evidence type="ECO:0000313" key="4">
    <source>
        <dbReference type="Proteomes" id="UP000500826"/>
    </source>
</evidence>
<dbReference type="EMBL" id="CP053418">
    <property type="protein sequence ID" value="QJW85806.1"/>
    <property type="molecule type" value="Genomic_DNA"/>
</dbReference>
<feature type="domain" description="DUF4189" evidence="2">
    <location>
        <begin position="20"/>
        <end position="113"/>
    </location>
</feature>
<sequence>MSRFALLAAFVIPMGVQAAGAIAVDDEEGETDPGYGVVTGASSREEAAREAMKECRKSGNKNCKVVVRFDKCGAYAGSKKYYGVGYGRSQDVANTMAMNECGNKACKVLVSECE</sequence>
<keyword evidence="4" id="KW-1185">Reference proteome</keyword>
<feature type="chain" id="PRO_5047348636" evidence="1">
    <location>
        <begin position="19"/>
        <end position="114"/>
    </location>
</feature>
<proteinExistence type="predicted"/>
<feature type="signal peptide" evidence="1">
    <location>
        <begin position="1"/>
        <end position="18"/>
    </location>
</feature>
<keyword evidence="1" id="KW-0732">Signal</keyword>
<dbReference type="InterPro" id="IPR025240">
    <property type="entry name" value="DUF4189"/>
</dbReference>
<gene>
    <name evidence="3" type="ORF">HK414_12745</name>
</gene>
<reference evidence="3 4" key="1">
    <citation type="submission" date="2020-05" db="EMBL/GenBank/DDBJ databases">
        <title>Ramlibacter rhizophilus sp. nov., isolated from rhizosphere soil of national flower Mugunghwa from South Korea.</title>
        <authorList>
            <person name="Zheng-Fei Y."/>
            <person name="Huan T."/>
        </authorList>
    </citation>
    <scope>NUCLEOTIDE SEQUENCE [LARGE SCALE GENOMIC DNA]</scope>
    <source>
        <strain evidence="3 4">H242</strain>
    </source>
</reference>
<evidence type="ECO:0000313" key="3">
    <source>
        <dbReference type="EMBL" id="QJW85806.1"/>
    </source>
</evidence>